<feature type="non-terminal residue" evidence="3">
    <location>
        <position position="1"/>
    </location>
</feature>
<feature type="region of interest" description="Disordered" evidence="1">
    <location>
        <begin position="134"/>
        <end position="210"/>
    </location>
</feature>
<feature type="compositionally biased region" description="Pro residues" evidence="1">
    <location>
        <begin position="26"/>
        <end position="45"/>
    </location>
</feature>
<reference evidence="3" key="1">
    <citation type="submission" date="2021-07" db="EMBL/GenBank/DDBJ databases">
        <authorList>
            <person name="Catto M.A."/>
            <person name="Jacobson A."/>
            <person name="Kennedy G."/>
            <person name="Labadie P."/>
            <person name="Hunt B.G."/>
            <person name="Srinivasan R."/>
        </authorList>
    </citation>
    <scope>NUCLEOTIDE SEQUENCE</scope>
    <source>
        <strain evidence="3">PL_HMW_Pooled</strain>
        <tissue evidence="3">Head</tissue>
    </source>
</reference>
<feature type="compositionally biased region" description="Pro residues" evidence="1">
    <location>
        <begin position="134"/>
        <end position="144"/>
    </location>
</feature>
<feature type="compositionally biased region" description="Low complexity" evidence="1">
    <location>
        <begin position="191"/>
        <end position="204"/>
    </location>
</feature>
<evidence type="ECO:0000256" key="1">
    <source>
        <dbReference type="SAM" id="MobiDB-lite"/>
    </source>
</evidence>
<sequence>MRTSEAAPCPPPLLPQQFYPQLQLQPPLPPPLHQPPQPLQQPPFDPAALSKHELRGEQLLLLQQMQALQQQGRQQDALQDSQQDLGDMIEKLILQGADSPRSIRVHVGIDEDLRMILDMDPSIVDMVPAVAPVEAPPAAPPQPTSPRASRLPPRGPPSFKHSSVPLRTQMKQQLMREQQMQQERLEREQRLQMQMQQLQQQQRQAAAPPRPPVNIGVDVPQSVFQVQTVLENPTKYHVLERSKSQVRQYVQASLQQSQQLVEDAVLPRPPPETTAGEEPGRALGTPVLSRLAGTLSGTLSGVGVPGPDAPAPQEQQQQQQQCDTTVSSTVSSSVCSGRSAASAAASASATSASE</sequence>
<dbReference type="InterPro" id="IPR031867">
    <property type="entry name" value="MiT/TFE_N"/>
</dbReference>
<proteinExistence type="predicted"/>
<evidence type="ECO:0000313" key="4">
    <source>
        <dbReference type="Proteomes" id="UP001219518"/>
    </source>
</evidence>
<comment type="caution">
    <text evidence="3">The sequence shown here is derived from an EMBL/GenBank/DDBJ whole genome shotgun (WGS) entry which is preliminary data.</text>
</comment>
<dbReference type="AlphaFoldDB" id="A0AAE1HLA3"/>
<organism evidence="3 4">
    <name type="scientific">Frankliniella fusca</name>
    <dbReference type="NCBI Taxonomy" id="407009"/>
    <lineage>
        <taxon>Eukaryota</taxon>
        <taxon>Metazoa</taxon>
        <taxon>Ecdysozoa</taxon>
        <taxon>Arthropoda</taxon>
        <taxon>Hexapoda</taxon>
        <taxon>Insecta</taxon>
        <taxon>Pterygota</taxon>
        <taxon>Neoptera</taxon>
        <taxon>Paraneoptera</taxon>
        <taxon>Thysanoptera</taxon>
        <taxon>Terebrantia</taxon>
        <taxon>Thripoidea</taxon>
        <taxon>Thripidae</taxon>
        <taxon>Frankliniella</taxon>
    </lineage>
</organism>
<evidence type="ECO:0000259" key="2">
    <source>
        <dbReference type="Pfam" id="PF15951"/>
    </source>
</evidence>
<feature type="region of interest" description="Disordered" evidence="1">
    <location>
        <begin position="296"/>
        <end position="354"/>
    </location>
</feature>
<feature type="compositionally biased region" description="Low complexity" evidence="1">
    <location>
        <begin position="15"/>
        <end position="25"/>
    </location>
</feature>
<feature type="region of interest" description="Disordered" evidence="1">
    <location>
        <begin position="258"/>
        <end position="284"/>
    </location>
</feature>
<gene>
    <name evidence="3" type="ORF">KUF71_000325</name>
</gene>
<dbReference type="EMBL" id="JAHWGI010001142">
    <property type="protein sequence ID" value="KAK3923243.1"/>
    <property type="molecule type" value="Genomic_DNA"/>
</dbReference>
<feature type="domain" description="MiT/TFE transcription factors N-terminal" evidence="2">
    <location>
        <begin position="167"/>
        <end position="264"/>
    </location>
</feature>
<evidence type="ECO:0000313" key="3">
    <source>
        <dbReference type="EMBL" id="KAK3923243.1"/>
    </source>
</evidence>
<protein>
    <submittedName>
        <fullName evidence="3">Microphthalmia-associated transcription factor</fullName>
    </submittedName>
</protein>
<name>A0AAE1HLA3_9NEOP</name>
<accession>A0AAE1HLA3</accession>
<feature type="compositionally biased region" description="Low complexity" evidence="1">
    <location>
        <begin position="301"/>
        <end position="354"/>
    </location>
</feature>
<feature type="region of interest" description="Disordered" evidence="1">
    <location>
        <begin position="1"/>
        <end position="52"/>
    </location>
</feature>
<dbReference type="Pfam" id="PF15951">
    <property type="entry name" value="MITF_TFEB_C_3_N"/>
    <property type="match status" value="1"/>
</dbReference>
<dbReference type="Proteomes" id="UP001219518">
    <property type="component" value="Unassembled WGS sequence"/>
</dbReference>
<feature type="compositionally biased region" description="Low complexity" evidence="1">
    <location>
        <begin position="172"/>
        <end position="182"/>
    </location>
</feature>
<keyword evidence="4" id="KW-1185">Reference proteome</keyword>
<reference evidence="3" key="2">
    <citation type="journal article" date="2023" name="BMC Genomics">
        <title>Pest status, molecular evolution, and epigenetic factors derived from the genome assembly of Frankliniella fusca, a thysanopteran phytovirus vector.</title>
        <authorList>
            <person name="Catto M.A."/>
            <person name="Labadie P.E."/>
            <person name="Jacobson A.L."/>
            <person name="Kennedy G.G."/>
            <person name="Srinivasan R."/>
            <person name="Hunt B.G."/>
        </authorList>
    </citation>
    <scope>NUCLEOTIDE SEQUENCE</scope>
    <source>
        <strain evidence="3">PL_HMW_Pooled</strain>
    </source>
</reference>